<keyword evidence="1" id="KW-0812">Transmembrane</keyword>
<reference evidence="2" key="1">
    <citation type="submission" date="2021-05" db="EMBL/GenBank/DDBJ databases">
        <authorList>
            <person name="Alioto T."/>
            <person name="Alioto T."/>
            <person name="Gomez Garrido J."/>
        </authorList>
    </citation>
    <scope>NUCLEOTIDE SEQUENCE</scope>
</reference>
<evidence type="ECO:0000313" key="2">
    <source>
        <dbReference type="EMBL" id="CAG6467543.1"/>
    </source>
</evidence>
<accession>A0A8D8B224</accession>
<sequence length="114" mass="12948">MSTRSFSLLSRFTLVMLAINISLRIFLIVCFSRSRASHPSQRSISTAEYITAYSSSAFEWISIGSSCCLPRGQGQLELLLLLVDQHRDEGTRFPARLVRPIRSISYCNPKCPYR</sequence>
<keyword evidence="1" id="KW-1133">Transmembrane helix</keyword>
<name>A0A8D8B224_CULPI</name>
<organism evidence="2">
    <name type="scientific">Culex pipiens</name>
    <name type="common">House mosquito</name>
    <dbReference type="NCBI Taxonomy" id="7175"/>
    <lineage>
        <taxon>Eukaryota</taxon>
        <taxon>Metazoa</taxon>
        <taxon>Ecdysozoa</taxon>
        <taxon>Arthropoda</taxon>
        <taxon>Hexapoda</taxon>
        <taxon>Insecta</taxon>
        <taxon>Pterygota</taxon>
        <taxon>Neoptera</taxon>
        <taxon>Endopterygota</taxon>
        <taxon>Diptera</taxon>
        <taxon>Nematocera</taxon>
        <taxon>Culicoidea</taxon>
        <taxon>Culicidae</taxon>
        <taxon>Culicinae</taxon>
        <taxon>Culicini</taxon>
        <taxon>Culex</taxon>
        <taxon>Culex</taxon>
    </lineage>
</organism>
<protein>
    <submittedName>
        <fullName evidence="2">(northern house mosquito) hypothetical protein</fullName>
    </submittedName>
</protein>
<keyword evidence="1" id="KW-0472">Membrane</keyword>
<dbReference type="EMBL" id="HBUE01058709">
    <property type="protein sequence ID" value="CAG6467543.1"/>
    <property type="molecule type" value="Transcribed_RNA"/>
</dbReference>
<proteinExistence type="predicted"/>
<feature type="transmembrane region" description="Helical" evidence="1">
    <location>
        <begin position="12"/>
        <end position="32"/>
    </location>
</feature>
<evidence type="ECO:0000256" key="1">
    <source>
        <dbReference type="SAM" id="Phobius"/>
    </source>
</evidence>
<dbReference type="AlphaFoldDB" id="A0A8D8B224"/>